<comment type="caution">
    <text evidence="2">The sequence shown here is derived from an EMBL/GenBank/DDBJ whole genome shotgun (WGS) entry which is preliminary data.</text>
</comment>
<accession>A0ABV2L2T2</accession>
<dbReference type="Proteomes" id="UP001549145">
    <property type="component" value="Unassembled WGS sequence"/>
</dbReference>
<dbReference type="PANTHER" id="PTHR34821:SF2">
    <property type="entry name" value="INNER MEMBRANE PROTEIN YDCZ"/>
    <property type="match status" value="1"/>
</dbReference>
<evidence type="ECO:0000313" key="2">
    <source>
        <dbReference type="EMBL" id="MET3692143.1"/>
    </source>
</evidence>
<dbReference type="RefSeq" id="WP_238282221.1">
    <property type="nucleotide sequence ID" value="NZ_BPQL01000157.1"/>
</dbReference>
<sequence length="147" mass="15422">MWFFYGLALMAGIANAVQSGVNATLAKNLAQPFAAGIVISLVGATTLLAVGLILGRFAPPSMSDIRAVPHWAWLGGMMGALLILSQLYVAQRIGAAPYLGLLVTAGVVTSILLDHFGWVGFEQHPVSLWRICGGLLMIAGIALVAMF</sequence>
<dbReference type="PANTHER" id="PTHR34821">
    <property type="entry name" value="INNER MEMBRANE PROTEIN YDCZ"/>
    <property type="match status" value="1"/>
</dbReference>
<protein>
    <submittedName>
        <fullName evidence="2">Transporter family-2 protein</fullName>
    </submittedName>
</protein>
<keyword evidence="1" id="KW-1133">Transmembrane helix</keyword>
<feature type="transmembrane region" description="Helical" evidence="1">
    <location>
        <begin position="33"/>
        <end position="58"/>
    </location>
</feature>
<feature type="transmembrane region" description="Helical" evidence="1">
    <location>
        <begin position="95"/>
        <end position="116"/>
    </location>
</feature>
<evidence type="ECO:0000256" key="1">
    <source>
        <dbReference type="SAM" id="Phobius"/>
    </source>
</evidence>
<dbReference type="InterPro" id="IPR006750">
    <property type="entry name" value="YdcZ"/>
</dbReference>
<evidence type="ECO:0000313" key="3">
    <source>
        <dbReference type="Proteomes" id="UP001549145"/>
    </source>
</evidence>
<gene>
    <name evidence="2" type="ORF">ABID43_001674</name>
</gene>
<name>A0ABV2L2T2_9HYPH</name>
<feature type="transmembrane region" description="Helical" evidence="1">
    <location>
        <begin position="70"/>
        <end position="89"/>
    </location>
</feature>
<keyword evidence="1" id="KW-0472">Membrane</keyword>
<reference evidence="2 3" key="1">
    <citation type="submission" date="2024-06" db="EMBL/GenBank/DDBJ databases">
        <title>Genomic Encyclopedia of Type Strains, Phase IV (KMG-IV): sequencing the most valuable type-strain genomes for metagenomic binning, comparative biology and taxonomic classification.</title>
        <authorList>
            <person name="Goeker M."/>
        </authorList>
    </citation>
    <scope>NUCLEOTIDE SEQUENCE [LARGE SCALE GENOMIC DNA]</scope>
    <source>
        <strain evidence="2 3">DSM 21331</strain>
    </source>
</reference>
<feature type="transmembrane region" description="Helical" evidence="1">
    <location>
        <begin position="128"/>
        <end position="146"/>
    </location>
</feature>
<keyword evidence="3" id="KW-1185">Reference proteome</keyword>
<dbReference type="EMBL" id="JBEPMM010000003">
    <property type="protein sequence ID" value="MET3692143.1"/>
    <property type="molecule type" value="Genomic_DNA"/>
</dbReference>
<proteinExistence type="predicted"/>
<organism evidence="2 3">
    <name type="scientific">Methylobacterium goesingense</name>
    <dbReference type="NCBI Taxonomy" id="243690"/>
    <lineage>
        <taxon>Bacteria</taxon>
        <taxon>Pseudomonadati</taxon>
        <taxon>Pseudomonadota</taxon>
        <taxon>Alphaproteobacteria</taxon>
        <taxon>Hyphomicrobiales</taxon>
        <taxon>Methylobacteriaceae</taxon>
        <taxon>Methylobacterium</taxon>
    </lineage>
</organism>
<keyword evidence="1" id="KW-0812">Transmembrane</keyword>
<dbReference type="Pfam" id="PF04657">
    <property type="entry name" value="DMT_YdcZ"/>
    <property type="match status" value="1"/>
</dbReference>